<dbReference type="Gene3D" id="4.10.1100.10">
    <property type="entry name" value="Transcription factor, SBP-box domain"/>
    <property type="match status" value="1"/>
</dbReference>
<comment type="subcellular location">
    <subcellularLocation>
        <location evidence="1">Nucleus</location>
    </subcellularLocation>
</comment>
<accession>A0A6P5RSC7</accession>
<dbReference type="InterPro" id="IPR004333">
    <property type="entry name" value="SBP_dom"/>
</dbReference>
<evidence type="ECO:0000313" key="13">
    <source>
        <dbReference type="RefSeq" id="XP_021804703.1"/>
    </source>
</evidence>
<evidence type="ECO:0000259" key="11">
    <source>
        <dbReference type="PROSITE" id="PS51141"/>
    </source>
</evidence>
<dbReference type="RefSeq" id="XP_021804703.1">
    <property type="nucleotide sequence ID" value="XM_021949011.1"/>
</dbReference>
<evidence type="ECO:0000256" key="3">
    <source>
        <dbReference type="ARBA" id="ARBA00022771"/>
    </source>
</evidence>
<keyword evidence="8" id="KW-0539">Nucleus</keyword>
<proteinExistence type="predicted"/>
<dbReference type="SMR" id="A0A6P5RSC7"/>
<evidence type="ECO:0000256" key="5">
    <source>
        <dbReference type="ARBA" id="ARBA00023015"/>
    </source>
</evidence>
<evidence type="ECO:0000256" key="1">
    <source>
        <dbReference type="ARBA" id="ARBA00004123"/>
    </source>
</evidence>
<dbReference type="PROSITE" id="PS51141">
    <property type="entry name" value="ZF_SBP"/>
    <property type="match status" value="1"/>
</dbReference>
<evidence type="ECO:0000256" key="2">
    <source>
        <dbReference type="ARBA" id="ARBA00022723"/>
    </source>
</evidence>
<dbReference type="GeneID" id="110749013"/>
<dbReference type="Gramene" id="Pav_sc0000120.1_g190.1.mk:mrna">
    <property type="protein sequence ID" value="Pav_sc0000120.1_g190.1.mk:mrna"/>
    <property type="gene ID" value="Pav_sc0000120.1_g190.1.mk"/>
</dbReference>
<dbReference type="InterPro" id="IPR036893">
    <property type="entry name" value="SBP_sf"/>
</dbReference>
<dbReference type="PANTHER" id="PTHR31251:SF180">
    <property type="entry name" value="SBP-TYPE DOMAIN-CONTAINING PROTEIN"/>
    <property type="match status" value="1"/>
</dbReference>
<dbReference type="FunFam" id="4.10.1100.10:FF:000001">
    <property type="entry name" value="Squamosa promoter-binding-like protein 14"/>
    <property type="match status" value="1"/>
</dbReference>
<feature type="compositionally biased region" description="Basic residues" evidence="10">
    <location>
        <begin position="251"/>
        <end position="261"/>
    </location>
</feature>
<evidence type="ECO:0000256" key="8">
    <source>
        <dbReference type="ARBA" id="ARBA00023242"/>
    </source>
</evidence>
<keyword evidence="2" id="KW-0479">Metal-binding</keyword>
<evidence type="ECO:0000256" key="9">
    <source>
        <dbReference type="PROSITE-ProRule" id="PRU00470"/>
    </source>
</evidence>
<dbReference type="GO" id="GO:0008270">
    <property type="term" value="F:zinc ion binding"/>
    <property type="evidence" value="ECO:0007669"/>
    <property type="project" value="UniProtKB-KW"/>
</dbReference>
<evidence type="ECO:0000256" key="6">
    <source>
        <dbReference type="ARBA" id="ARBA00023125"/>
    </source>
</evidence>
<name>A0A6P5RSC7_PRUAV</name>
<organism evidence="12 13">
    <name type="scientific">Prunus avium</name>
    <name type="common">Cherry</name>
    <name type="synonym">Cerasus avium</name>
    <dbReference type="NCBI Taxonomy" id="42229"/>
    <lineage>
        <taxon>Eukaryota</taxon>
        <taxon>Viridiplantae</taxon>
        <taxon>Streptophyta</taxon>
        <taxon>Embryophyta</taxon>
        <taxon>Tracheophyta</taxon>
        <taxon>Spermatophyta</taxon>
        <taxon>Magnoliopsida</taxon>
        <taxon>eudicotyledons</taxon>
        <taxon>Gunneridae</taxon>
        <taxon>Pentapetalae</taxon>
        <taxon>rosids</taxon>
        <taxon>fabids</taxon>
        <taxon>Rosales</taxon>
        <taxon>Rosaceae</taxon>
        <taxon>Amygdaloideae</taxon>
        <taxon>Amygdaleae</taxon>
        <taxon>Prunus</taxon>
    </lineage>
</organism>
<evidence type="ECO:0000313" key="12">
    <source>
        <dbReference type="Proteomes" id="UP000515124"/>
    </source>
</evidence>
<dbReference type="KEGG" id="pavi:110749013"/>
<feature type="region of interest" description="Disordered" evidence="10">
    <location>
        <begin position="251"/>
        <end position="280"/>
    </location>
</feature>
<dbReference type="Proteomes" id="UP000515124">
    <property type="component" value="Unplaced"/>
</dbReference>
<keyword evidence="3 9" id="KW-0863">Zinc-finger</keyword>
<reference evidence="13" key="1">
    <citation type="submission" date="2025-08" db="UniProtKB">
        <authorList>
            <consortium name="RefSeq"/>
        </authorList>
    </citation>
    <scope>IDENTIFICATION</scope>
</reference>
<dbReference type="GO" id="GO:0003677">
    <property type="term" value="F:DNA binding"/>
    <property type="evidence" value="ECO:0007669"/>
    <property type="project" value="UniProtKB-KW"/>
</dbReference>
<keyword evidence="4" id="KW-0862">Zinc</keyword>
<feature type="domain" description="SBP-type" evidence="11">
    <location>
        <begin position="184"/>
        <end position="261"/>
    </location>
</feature>
<evidence type="ECO:0000256" key="4">
    <source>
        <dbReference type="ARBA" id="ARBA00022833"/>
    </source>
</evidence>
<sequence length="434" mass="47451">MEIGGNMNMNMLGLDHNNNSHISSSSRGQNGNNNTYLTNWDIWGRATSTSASAAATDNNSFYSPAAVTVAATGGASSSATCSEASAGGHAFIMGHPLQQQHSSFYGGGALSHYHPDPHLMCLKLGKRHYFEDHARAHAHALDDRHVAGLPVGVMSKRGRGGAAAAAAAAQQLYGSGATLALKVVPRCQVEGCHVPLMNAKEYHRRHKVCEMHSKASKVTVLGQEQRFCQQCSRFHVVSEFDESKRSCRRRLAGHNERRRKSSHDSLSRTSSQENGRFGYLSTPTGRALSLLSSRNTGFDSWVSPSDLSSRSSAALRELIAENRAAVLARQLINASEDRNWDSSSHNNQATEDLFCDHGQSWSNSVEPQQHQMFSDHNYPHGWDRFHEGSGAHLTLDLRQAPSPAYGFLPERGKTKAEEDQECDLWNSFHGASVV</sequence>
<keyword evidence="5" id="KW-0805">Transcription regulation</keyword>
<dbReference type="GO" id="GO:0005634">
    <property type="term" value="C:nucleus"/>
    <property type="evidence" value="ECO:0007669"/>
    <property type="project" value="UniProtKB-SubCell"/>
</dbReference>
<evidence type="ECO:0000256" key="7">
    <source>
        <dbReference type="ARBA" id="ARBA00023163"/>
    </source>
</evidence>
<keyword evidence="6" id="KW-0238">DNA-binding</keyword>
<evidence type="ECO:0000256" key="10">
    <source>
        <dbReference type="SAM" id="MobiDB-lite"/>
    </source>
</evidence>
<keyword evidence="12" id="KW-1185">Reference proteome</keyword>
<dbReference type="SUPFAM" id="SSF103612">
    <property type="entry name" value="SBT domain"/>
    <property type="match status" value="1"/>
</dbReference>
<protein>
    <submittedName>
        <fullName evidence="13">Squamosa promoter-binding-like protein 7</fullName>
    </submittedName>
</protein>
<dbReference type="PANTHER" id="PTHR31251">
    <property type="entry name" value="SQUAMOSA PROMOTER-BINDING-LIKE PROTEIN 4"/>
    <property type="match status" value="1"/>
</dbReference>
<gene>
    <name evidence="13" type="primary">LOC110749013</name>
</gene>
<dbReference type="Pfam" id="PF03110">
    <property type="entry name" value="SBP"/>
    <property type="match status" value="1"/>
</dbReference>
<dbReference type="InterPro" id="IPR044817">
    <property type="entry name" value="SBP-like"/>
</dbReference>
<dbReference type="AlphaFoldDB" id="A0A6P5RSC7"/>
<keyword evidence="7" id="KW-0804">Transcription</keyword>